<dbReference type="InterPro" id="IPR020123">
    <property type="entry name" value="DUF5475"/>
</dbReference>
<evidence type="ECO:0000313" key="1">
    <source>
        <dbReference type="EMBL" id="AFS51910.1"/>
    </source>
</evidence>
<name>V9LSW3_9ABAC</name>
<proteinExistence type="predicted"/>
<dbReference type="Pfam" id="PF17569">
    <property type="entry name" value="DUF5475"/>
    <property type="match status" value="1"/>
</dbReference>
<sequence length="90" mass="10412">MSVQKVVEACELANTFIKLGYLFRAKVCLNIALENLSLLRNKTNIAQVKSLLTRKTDECLLLEQRVNDKIKQRKLIKVYELQSGNTFRNQ</sequence>
<dbReference type="EMBL" id="JX193905">
    <property type="protein sequence ID" value="AFS51910.1"/>
    <property type="molecule type" value="Genomic_DNA"/>
</dbReference>
<accession>V9LSW3</accession>
<protein>
    <submittedName>
        <fullName evidence="1">DekiORF32</fullName>
    </submittedName>
</protein>
<reference evidence="1" key="1">
    <citation type="submission" date="2012-06" db="EMBL/GenBank/DDBJ databases">
        <title>Genomic sequencing and analysis of the Dendrolimus kikuchii nucleopolyhedrovirus.</title>
        <authorList>
            <person name="Yang M.M."/>
        </authorList>
    </citation>
    <scope>NUCLEOTIDE SEQUENCE</scope>
    <source>
        <strain evidence="1">YN</strain>
    </source>
</reference>
<organism evidence="1">
    <name type="scientific">Dendrolimus kikuchii nucleopolyhedrovirus</name>
    <dbReference type="NCBI Taxonomy" id="1219875"/>
    <lineage>
        <taxon>Viruses</taxon>
        <taxon>Viruses incertae sedis</taxon>
        <taxon>Naldaviricetes</taxon>
        <taxon>Lefavirales</taxon>
        <taxon>Baculoviridae</taxon>
        <taxon>Alphabaculovirus</taxon>
    </lineage>
</organism>